<dbReference type="InterPro" id="IPR008969">
    <property type="entry name" value="CarboxyPept-like_regulatory"/>
</dbReference>
<organism evidence="1 2">
    <name type="scientific">Mucilaginibacter ginkgonis</name>
    <dbReference type="NCBI Taxonomy" id="2682091"/>
    <lineage>
        <taxon>Bacteria</taxon>
        <taxon>Pseudomonadati</taxon>
        <taxon>Bacteroidota</taxon>
        <taxon>Sphingobacteriia</taxon>
        <taxon>Sphingobacteriales</taxon>
        <taxon>Sphingobacteriaceae</taxon>
        <taxon>Mucilaginibacter</taxon>
    </lineage>
</organism>
<dbReference type="EMBL" id="CP066775">
    <property type="protein sequence ID" value="QQL48765.1"/>
    <property type="molecule type" value="Genomic_DNA"/>
</dbReference>
<gene>
    <name evidence="1" type="ORF">GO620_011310</name>
</gene>
<dbReference type="Gene3D" id="2.60.40.1930">
    <property type="match status" value="1"/>
</dbReference>
<evidence type="ECO:0000313" key="2">
    <source>
        <dbReference type="Proteomes" id="UP000429232"/>
    </source>
</evidence>
<dbReference type="InterPro" id="IPR037066">
    <property type="entry name" value="Plug_dom_sf"/>
</dbReference>
<dbReference type="Proteomes" id="UP000429232">
    <property type="component" value="Chromosome"/>
</dbReference>
<dbReference type="InterPro" id="IPR008964">
    <property type="entry name" value="Invasin/intimin_cell_adhesion"/>
</dbReference>
<dbReference type="AlphaFoldDB" id="A0A6I4HZS1"/>
<dbReference type="Gene3D" id="2.170.130.10">
    <property type="entry name" value="TonB-dependent receptor, plug domain"/>
    <property type="match status" value="1"/>
</dbReference>
<protein>
    <submittedName>
        <fullName evidence="1">TonB-dependent receptor</fullName>
    </submittedName>
</protein>
<keyword evidence="1" id="KW-0675">Receptor</keyword>
<dbReference type="SUPFAM" id="SSF49464">
    <property type="entry name" value="Carboxypeptidase regulatory domain-like"/>
    <property type="match status" value="1"/>
</dbReference>
<keyword evidence="2" id="KW-1185">Reference proteome</keyword>
<evidence type="ECO:0000313" key="1">
    <source>
        <dbReference type="EMBL" id="QQL48765.1"/>
    </source>
</evidence>
<dbReference type="KEGG" id="mgik:GO620_011310"/>
<dbReference type="RefSeq" id="WP_157525469.1">
    <property type="nucleotide sequence ID" value="NZ_CP066775.1"/>
</dbReference>
<proteinExistence type="predicted"/>
<sequence length="894" mass="97643">MAYKKIPLFLLVIVALAFTSPVIAQTNAIKNTESALLRWTDEYPQEKVYLHFDKPYYATGDDMWFKAYITVGADHRLSGLSAALNVELIDALDSVKQSIKLPVVAGVAMGDFALSDTLKPGNYRVRAYTNWMRNFGTDYFFDKTISIGGTAANSVYTRAAYSYSATNGQASTTATVTFSDVDGNVYANKEVSYRVVINGKTLVRGKGTTNNKGVIPISFLSPANMQFKGGLIETRIKTDAKTTLEKEIPTKAISSSVDVQFFPESGYLVYGLPSKVAFKAIASDGLGTPISGNITDNSGTEVAKITTQHLGMGLFMLVPSDNKTYKANLTFADGSQRSINLPVPKQDGYELAINTLSDPDNVTLRIYAGGAVKGAEISVVSQSSGTICYAARDNLKDGAIFAKIPKSHFPRGIVQFTLFDAAGNALNERLAFIDKPDDLKLDIITPSLNLNTRQKVDLGIKATDDSGKGMVASLSAAVVDNTKVPVDASNEVTILSSILLSSDIKGYIEKPNYYFENISAETRRDLDVLMLTQGYRRFDWKSLLTGNMPAKAFEPEKSITISGRVHTGGNKPVVGGKVTLFTTKGGISYVDTLTDKDGRFAFRNLVFADSVRFVIQARTSKNSKFVDIELDNTKPQVVTVNPNGPNESLSDTTLSYLRSEKSYYQQQLKGGVGNHNILLKEVIIRESRQPLKNSSNRNGPGQANQVLKSDELDKFTCSSLDICLQGRILGVTFRNGIPYSRGGQMQIWLDGFQIDADILRSINQYDIGSIEVLRSPEYAAVYGAPNGLLLINTKRGGETVSINKYTPGLITYMPKGYYQARQFYSPQYGVSSTNAALADLRTTIFWKPNIVTDQDGKASVDYFNAGSPGTYRVVVEGIDTEGHIGRKVLSYTVK</sequence>
<dbReference type="SUPFAM" id="SSF49373">
    <property type="entry name" value="Invasin/intimin cell-adhesion fragments"/>
    <property type="match status" value="1"/>
</dbReference>
<name>A0A6I4HZS1_9SPHI</name>
<dbReference type="SUPFAM" id="SSF56935">
    <property type="entry name" value="Porins"/>
    <property type="match status" value="1"/>
</dbReference>
<accession>A0A6I4HZS1</accession>
<reference evidence="1 2" key="1">
    <citation type="submission" date="2020-12" db="EMBL/GenBank/DDBJ databases">
        <title>HMF7856_wgs.fasta genome submission.</title>
        <authorList>
            <person name="Kang H."/>
            <person name="Kim H."/>
            <person name="Joh K."/>
        </authorList>
    </citation>
    <scope>NUCLEOTIDE SEQUENCE [LARGE SCALE GENOMIC DNA]</scope>
    <source>
        <strain evidence="1 2">HMF7856</strain>
    </source>
</reference>